<gene>
    <name evidence="20" type="ORF">LSAA_7982</name>
</gene>
<feature type="compositionally biased region" description="Basic and acidic residues" evidence="17">
    <location>
        <begin position="468"/>
        <end position="483"/>
    </location>
</feature>
<evidence type="ECO:0000256" key="14">
    <source>
        <dbReference type="ARBA" id="ARBA00083548"/>
    </source>
</evidence>
<organism evidence="20 21">
    <name type="scientific">Lepeophtheirus salmonis</name>
    <name type="common">Salmon louse</name>
    <name type="synonym">Caligus salmonis</name>
    <dbReference type="NCBI Taxonomy" id="72036"/>
    <lineage>
        <taxon>Eukaryota</taxon>
        <taxon>Metazoa</taxon>
        <taxon>Ecdysozoa</taxon>
        <taxon>Arthropoda</taxon>
        <taxon>Crustacea</taxon>
        <taxon>Multicrustacea</taxon>
        <taxon>Hexanauplia</taxon>
        <taxon>Copepoda</taxon>
        <taxon>Siphonostomatoida</taxon>
        <taxon>Caligidae</taxon>
        <taxon>Lepeophtheirus</taxon>
    </lineage>
</organism>
<dbReference type="GO" id="GO:0030015">
    <property type="term" value="C:CCR4-NOT core complex"/>
    <property type="evidence" value="ECO:0007669"/>
    <property type="project" value="InterPro"/>
</dbReference>
<evidence type="ECO:0000256" key="3">
    <source>
        <dbReference type="ARBA" id="ARBA00007682"/>
    </source>
</evidence>
<keyword evidence="21" id="KW-1185">Reference proteome</keyword>
<evidence type="ECO:0000256" key="9">
    <source>
        <dbReference type="ARBA" id="ARBA00023015"/>
    </source>
</evidence>
<dbReference type="GO" id="GO:0005829">
    <property type="term" value="C:cytosol"/>
    <property type="evidence" value="ECO:0007669"/>
    <property type="project" value="UniProtKB-ARBA"/>
</dbReference>
<evidence type="ECO:0000313" key="20">
    <source>
        <dbReference type="EMBL" id="CAF2892172.1"/>
    </source>
</evidence>
<keyword evidence="16" id="KW-0175">Coiled coil</keyword>
<evidence type="ECO:0000256" key="1">
    <source>
        <dbReference type="ARBA" id="ARBA00004123"/>
    </source>
</evidence>
<feature type="domain" description="CCR4-Not complex component Not N-terminal" evidence="18">
    <location>
        <begin position="210"/>
        <end position="271"/>
    </location>
</feature>
<dbReference type="InterPro" id="IPR007207">
    <property type="entry name" value="Not_N"/>
</dbReference>
<feature type="coiled-coil region" evidence="16">
    <location>
        <begin position="315"/>
        <end position="374"/>
    </location>
</feature>
<dbReference type="PANTHER" id="PTHR23326">
    <property type="entry name" value="CCR4 NOT-RELATED"/>
    <property type="match status" value="1"/>
</dbReference>
<keyword evidence="4" id="KW-0217">Developmental protein</keyword>
<evidence type="ECO:0000256" key="8">
    <source>
        <dbReference type="ARBA" id="ARBA00022845"/>
    </source>
</evidence>
<accession>A0A7R8CQ62</accession>
<feature type="coiled-coil region" evidence="16">
    <location>
        <begin position="239"/>
        <end position="273"/>
    </location>
</feature>
<dbReference type="InterPro" id="IPR007282">
    <property type="entry name" value="NOT2/3/5_C"/>
</dbReference>
<evidence type="ECO:0000256" key="5">
    <source>
        <dbReference type="ARBA" id="ARBA00022490"/>
    </source>
</evidence>
<comment type="subcellular location">
    <subcellularLocation>
        <location evidence="2">Cytoplasm</location>
        <location evidence="2">P-body</location>
    </subcellularLocation>
    <subcellularLocation>
        <location evidence="1">Nucleus</location>
    </subcellularLocation>
</comment>
<keyword evidence="11" id="KW-0804">Transcription</keyword>
<proteinExistence type="inferred from homology"/>
<feature type="domain" description="NOT2/NOT3/NOT5 C-terminal" evidence="19">
    <location>
        <begin position="669"/>
        <end position="793"/>
    </location>
</feature>
<dbReference type="GO" id="GO:2000036">
    <property type="term" value="P:regulation of stem cell population maintenance"/>
    <property type="evidence" value="ECO:0007669"/>
    <property type="project" value="UniProtKB-ARBA"/>
</dbReference>
<protein>
    <recommendedName>
        <fullName evidence="13">CCR4-NOT transcription complex subunit 3</fullName>
    </recommendedName>
    <alternativeName>
        <fullName evidence="14">CCR4-associated factor 3</fullName>
    </alternativeName>
</protein>
<feature type="compositionally biased region" description="Polar residues" evidence="17">
    <location>
        <begin position="484"/>
        <end position="498"/>
    </location>
</feature>
<feature type="region of interest" description="Disordered" evidence="17">
    <location>
        <begin position="421"/>
        <end position="518"/>
    </location>
</feature>
<comment type="similarity">
    <text evidence="3">Belongs to the CNOT2/3/5 family.</text>
</comment>
<dbReference type="InterPro" id="IPR040168">
    <property type="entry name" value="Not2/3/5"/>
</dbReference>
<dbReference type="GO" id="GO:0031047">
    <property type="term" value="P:regulatory ncRNA-mediated gene silencing"/>
    <property type="evidence" value="ECO:0007669"/>
    <property type="project" value="UniProtKB-KW"/>
</dbReference>
<reference evidence="20" key="1">
    <citation type="submission" date="2021-02" db="EMBL/GenBank/DDBJ databases">
        <authorList>
            <person name="Bekaert M."/>
        </authorList>
    </citation>
    <scope>NUCLEOTIDE SEQUENCE</scope>
    <source>
        <strain evidence="20">IoA-00</strain>
    </source>
</reference>
<evidence type="ECO:0000256" key="2">
    <source>
        <dbReference type="ARBA" id="ARBA00004201"/>
    </source>
</evidence>
<evidence type="ECO:0000313" key="21">
    <source>
        <dbReference type="Proteomes" id="UP000675881"/>
    </source>
</evidence>
<keyword evidence="9" id="KW-0805">Transcription regulation</keyword>
<feature type="compositionally biased region" description="Low complexity" evidence="17">
    <location>
        <begin position="499"/>
        <end position="512"/>
    </location>
</feature>
<keyword evidence="12" id="KW-0539">Nucleus</keyword>
<evidence type="ECO:0000256" key="12">
    <source>
        <dbReference type="ARBA" id="ARBA00023242"/>
    </source>
</evidence>
<dbReference type="GO" id="GO:0006355">
    <property type="term" value="P:regulation of DNA-templated transcription"/>
    <property type="evidence" value="ECO:0007669"/>
    <property type="project" value="InterPro"/>
</dbReference>
<evidence type="ECO:0000256" key="16">
    <source>
        <dbReference type="SAM" id="Coils"/>
    </source>
</evidence>
<evidence type="ECO:0000256" key="17">
    <source>
        <dbReference type="SAM" id="MobiDB-lite"/>
    </source>
</evidence>
<evidence type="ECO:0000256" key="6">
    <source>
        <dbReference type="ARBA" id="ARBA00022491"/>
    </source>
</evidence>
<keyword evidence="6" id="KW-0678">Repressor</keyword>
<comment type="subunit">
    <text evidence="15">Component of the CCR4-NOT complex; distinct complexes seem to exist that differ in the participation of probably mutually exclusive catalytic subunits. In the complex interacts directly with CNOT2. Interacts with TIP120B and NANOS2. Interacts with EBF1. Interacts in an RNA-independent manner with BICC1 (via KH domains).</text>
</comment>
<dbReference type="GO" id="GO:0005634">
    <property type="term" value="C:nucleus"/>
    <property type="evidence" value="ECO:0007669"/>
    <property type="project" value="UniProtKB-SubCell"/>
</dbReference>
<dbReference type="Pfam" id="PF04153">
    <property type="entry name" value="NOT2_3_5_C"/>
    <property type="match status" value="1"/>
</dbReference>
<evidence type="ECO:0000259" key="19">
    <source>
        <dbReference type="Pfam" id="PF04153"/>
    </source>
</evidence>
<feature type="compositionally biased region" description="Polar residues" evidence="17">
    <location>
        <begin position="427"/>
        <end position="446"/>
    </location>
</feature>
<dbReference type="Pfam" id="PF04065">
    <property type="entry name" value="Not3"/>
    <property type="match status" value="2"/>
</dbReference>
<dbReference type="OrthoDB" id="293823at2759"/>
<keyword evidence="10" id="KW-0943">RNA-mediated gene silencing</keyword>
<evidence type="ECO:0000256" key="7">
    <source>
        <dbReference type="ARBA" id="ARBA00022553"/>
    </source>
</evidence>
<evidence type="ECO:0000256" key="4">
    <source>
        <dbReference type="ARBA" id="ARBA00022473"/>
    </source>
</evidence>
<keyword evidence="5" id="KW-0963">Cytoplasm</keyword>
<name>A0A7R8CQ62_LEPSM</name>
<evidence type="ECO:0000256" key="10">
    <source>
        <dbReference type="ARBA" id="ARBA00023158"/>
    </source>
</evidence>
<dbReference type="GO" id="GO:0006417">
    <property type="term" value="P:regulation of translation"/>
    <property type="evidence" value="ECO:0007669"/>
    <property type="project" value="UniProtKB-KW"/>
</dbReference>
<dbReference type="GO" id="GO:0000932">
    <property type="term" value="C:P-body"/>
    <property type="evidence" value="ECO:0007669"/>
    <property type="project" value="UniProtKB-SubCell"/>
</dbReference>
<evidence type="ECO:0000256" key="13">
    <source>
        <dbReference type="ARBA" id="ARBA00071433"/>
    </source>
</evidence>
<evidence type="ECO:0000256" key="15">
    <source>
        <dbReference type="ARBA" id="ARBA00093549"/>
    </source>
</evidence>
<keyword evidence="8" id="KW-0810">Translation regulation</keyword>
<dbReference type="Proteomes" id="UP000675881">
    <property type="component" value="Chromosome 3"/>
</dbReference>
<dbReference type="EMBL" id="HG994582">
    <property type="protein sequence ID" value="CAF2892172.1"/>
    <property type="molecule type" value="Genomic_DNA"/>
</dbReference>
<evidence type="ECO:0000259" key="18">
    <source>
        <dbReference type="Pfam" id="PF04065"/>
    </source>
</evidence>
<evidence type="ECO:0000256" key="11">
    <source>
        <dbReference type="ARBA" id="ARBA00023163"/>
    </source>
</evidence>
<dbReference type="InterPro" id="IPR038635">
    <property type="entry name" value="CCR4-NOT_su2/3/5_C_sf"/>
</dbReference>
<keyword evidence="7" id="KW-0597">Phosphoprotein</keyword>
<dbReference type="FunFam" id="2.30.30.1020:FF:000002">
    <property type="entry name" value="CCR4-NOT transcription complex subunit 3"/>
    <property type="match status" value="1"/>
</dbReference>
<sequence>MFRGYIPCVPNQLPHGWGYKKSIQLRGNTKSGRVRLVFSRYILSNILVNIMPKVNKTKRVCAVAISRICAHHFDPSYFKRDLRNELLGKPTKSFLEPNAIPTCYLQKDYESPKKVKDNRAADRRRKKDIIALLNTTILSNEIPKSEHMSQEAVLDNSKEVSFNDASIQCNILQPKSKYISENEYLKKRLLKVENELSNLRKKNKYLETGRKLQAEIDRCLKKVGEGVEKFEETWQKVHNASNTNQKEKYEEDLKKEIKKLQRLRDQIKDMARLCGNQRQIDTDGQAETDRTANGALQDPAEKERYEITSWLKQCIEDLNLQMDGFEAEIESLGTTKKKKKNRNDEKIEEFNIHLDKHRDHVQKLETLLRMLDNETVDMGQIKDIKDDIEYYIENCQDPDFTENECMYDDIDGLEEMLLDVSNVGGHDNNTNSMDASETMSTNSASSPVPPQSCNSSTNNHSNEHHHHHSEDKRRHKSSSEETKFNFNNLNDSGSSNTASSISRNGSNNSSPSNGGGIGLLSAGPPNFAAAAAQAAAVAQQNGHTTPSNISLSELCVRSMSPLFNAPAWWGVSTSSITSAIVVAPEKSDTTPNLSEDTFSSLKSMAQTAIDRAGLKLPLSESQQQPQVSISVSQQSIHNAGGSSRVAPLGPVPLNKETQFQYQMLEAANSHMPHPSDSERLRPYLPRNPCPTPPHYPQVPPGGFDTIDYFQRLSTETLFFIFYYMEGTKAQYLSAKALKKQSWRFHTKYMMWFQRHEEPKIINDEYEQGTYIYFDFEKWGQRKKEGFTFEYRFLEDKDFELNFSSFNCPFLPSRFHPPLSLFTHLSIL</sequence>
<dbReference type="Gene3D" id="2.30.30.1020">
    <property type="entry name" value="CCR4-NOT complex subunit 2/3/5, C-terminal domain"/>
    <property type="match status" value="1"/>
</dbReference>
<feature type="domain" description="CCR4-Not complex component Not N-terminal" evidence="18">
    <location>
        <begin position="297"/>
        <end position="411"/>
    </location>
</feature>
<dbReference type="AlphaFoldDB" id="A0A7R8CQ62"/>